<name>A0A0F9JMJ5_9ZZZZ</name>
<dbReference type="AlphaFoldDB" id="A0A0F9JMJ5"/>
<sequence>MTRIKTVLVDIDYNLDLKAEEMKKYARLFQGSILADAFKVIMDYIGMVSAEDYWIQTSASAGEHITQSVSDKITQRTGRLLGSIVGAFRFSQVDLPSSVDKFSRGQFSSSKEDFGGGKLEAIREVKVGPTGIIARMGSEVEYAATHEFGRLDENIPKRPYLIPAIMDSETTINKIINEAVESTFENADI</sequence>
<gene>
    <name evidence="1" type="ORF">LCGC14_1436580</name>
</gene>
<evidence type="ECO:0000313" key="1">
    <source>
        <dbReference type="EMBL" id="KKM70848.1"/>
    </source>
</evidence>
<comment type="caution">
    <text evidence="1">The sequence shown here is derived from an EMBL/GenBank/DDBJ whole genome shotgun (WGS) entry which is preliminary data.</text>
</comment>
<organism evidence="1">
    <name type="scientific">marine sediment metagenome</name>
    <dbReference type="NCBI Taxonomy" id="412755"/>
    <lineage>
        <taxon>unclassified sequences</taxon>
        <taxon>metagenomes</taxon>
        <taxon>ecological metagenomes</taxon>
    </lineage>
</organism>
<proteinExistence type="predicted"/>
<protein>
    <recommendedName>
        <fullName evidence="2">Phage virion morphogenesis protein</fullName>
    </recommendedName>
</protein>
<accession>A0A0F9JMJ5</accession>
<dbReference type="EMBL" id="LAZR01009739">
    <property type="protein sequence ID" value="KKM70848.1"/>
    <property type="molecule type" value="Genomic_DNA"/>
</dbReference>
<evidence type="ECO:0008006" key="2">
    <source>
        <dbReference type="Google" id="ProtNLM"/>
    </source>
</evidence>
<reference evidence="1" key="1">
    <citation type="journal article" date="2015" name="Nature">
        <title>Complex archaea that bridge the gap between prokaryotes and eukaryotes.</title>
        <authorList>
            <person name="Spang A."/>
            <person name="Saw J.H."/>
            <person name="Jorgensen S.L."/>
            <person name="Zaremba-Niedzwiedzka K."/>
            <person name="Martijn J."/>
            <person name="Lind A.E."/>
            <person name="van Eijk R."/>
            <person name="Schleper C."/>
            <person name="Guy L."/>
            <person name="Ettema T.J."/>
        </authorList>
    </citation>
    <scope>NUCLEOTIDE SEQUENCE</scope>
</reference>